<dbReference type="Pfam" id="PF04172">
    <property type="entry name" value="LrgB"/>
    <property type="match status" value="1"/>
</dbReference>
<reference evidence="7 8" key="1">
    <citation type="submission" date="2023-03" db="EMBL/GenBank/DDBJ databases">
        <title>Bacillus Genome Sequencing.</title>
        <authorList>
            <person name="Dunlap C."/>
        </authorList>
    </citation>
    <scope>NUCLEOTIDE SEQUENCE [LARGE SCALE GENOMIC DNA]</scope>
    <source>
        <strain evidence="7 8">NRS-1717</strain>
    </source>
</reference>
<dbReference type="GeneID" id="301142730"/>
<feature type="transmembrane region" description="Helical" evidence="6">
    <location>
        <begin position="175"/>
        <end position="195"/>
    </location>
</feature>
<evidence type="ECO:0000256" key="3">
    <source>
        <dbReference type="ARBA" id="ARBA00022692"/>
    </source>
</evidence>
<keyword evidence="5 6" id="KW-0472">Membrane</keyword>
<evidence type="ECO:0000256" key="2">
    <source>
        <dbReference type="ARBA" id="ARBA00022475"/>
    </source>
</evidence>
<keyword evidence="4 6" id="KW-1133">Transmembrane helix</keyword>
<keyword evidence="2" id="KW-1003">Cell membrane</keyword>
<gene>
    <name evidence="7" type="ORF">P9271_07845</name>
</gene>
<evidence type="ECO:0000256" key="6">
    <source>
        <dbReference type="SAM" id="Phobius"/>
    </source>
</evidence>
<accession>A0ABU6NVU4</accession>
<keyword evidence="8" id="KW-1185">Reference proteome</keyword>
<feature type="transmembrane region" description="Helical" evidence="6">
    <location>
        <begin position="6"/>
        <end position="24"/>
    </location>
</feature>
<comment type="subcellular location">
    <subcellularLocation>
        <location evidence="1">Cell membrane</location>
        <topology evidence="1">Multi-pass membrane protein</topology>
    </subcellularLocation>
</comment>
<protein>
    <submittedName>
        <fullName evidence="7">LrgB family protein</fullName>
    </submittedName>
</protein>
<comment type="caution">
    <text evidence="7">The sequence shown here is derived from an EMBL/GenBank/DDBJ whole genome shotgun (WGS) entry which is preliminary data.</text>
</comment>
<feature type="transmembrane region" description="Helical" evidence="6">
    <location>
        <begin position="91"/>
        <end position="114"/>
    </location>
</feature>
<evidence type="ECO:0000313" key="7">
    <source>
        <dbReference type="EMBL" id="MED4401247.1"/>
    </source>
</evidence>
<dbReference type="Proteomes" id="UP001342826">
    <property type="component" value="Unassembled WGS sequence"/>
</dbReference>
<keyword evidence="3 6" id="KW-0812">Transmembrane</keyword>
<proteinExistence type="predicted"/>
<feature type="transmembrane region" description="Helical" evidence="6">
    <location>
        <begin position="140"/>
        <end position="163"/>
    </location>
</feature>
<evidence type="ECO:0000256" key="4">
    <source>
        <dbReference type="ARBA" id="ARBA00022989"/>
    </source>
</evidence>
<evidence type="ECO:0000256" key="5">
    <source>
        <dbReference type="ARBA" id="ARBA00023136"/>
    </source>
</evidence>
<sequence length="228" mass="24445">MNIVIGILFIILTIAVYYGMKCLYKRFPHPLLVPIATSTIIIVPFLLFSQISYRTYMIGGNWIDELLGPAVVSFAIPLYEQRKIVRENIVNILTSVFIGALIGIVSGLLLGKIFHIDKMLALSLAAKSVTTPVAMDLTEIIGGTPALAAVYVILAGIFGAIFGPMLLRMLKVKRSLSIGLGFGTAAHGIGTAKVIEYGKLEGAVSSVSMTLSAIFTSILCPIIVSIML</sequence>
<name>A0ABU6NVU4_9BACI</name>
<evidence type="ECO:0000313" key="8">
    <source>
        <dbReference type="Proteomes" id="UP001342826"/>
    </source>
</evidence>
<dbReference type="RefSeq" id="WP_066234172.1">
    <property type="nucleotide sequence ID" value="NZ_JARSOS010000053.1"/>
</dbReference>
<organism evidence="7 8">
    <name type="scientific">Metabacillus fastidiosus</name>
    <dbReference type="NCBI Taxonomy" id="1458"/>
    <lineage>
        <taxon>Bacteria</taxon>
        <taxon>Bacillati</taxon>
        <taxon>Bacillota</taxon>
        <taxon>Bacilli</taxon>
        <taxon>Bacillales</taxon>
        <taxon>Bacillaceae</taxon>
        <taxon>Metabacillus</taxon>
    </lineage>
</organism>
<evidence type="ECO:0000256" key="1">
    <source>
        <dbReference type="ARBA" id="ARBA00004651"/>
    </source>
</evidence>
<dbReference type="PANTHER" id="PTHR30249">
    <property type="entry name" value="PUTATIVE SEROTONIN TRANSPORTER"/>
    <property type="match status" value="1"/>
</dbReference>
<dbReference type="InterPro" id="IPR007300">
    <property type="entry name" value="CidB/LrgB"/>
</dbReference>
<dbReference type="PANTHER" id="PTHR30249:SF17">
    <property type="entry name" value="HOLIN-LIKE PROTEIN CIDB"/>
    <property type="match status" value="1"/>
</dbReference>
<feature type="transmembrane region" description="Helical" evidence="6">
    <location>
        <begin position="207"/>
        <end position="227"/>
    </location>
</feature>
<dbReference type="EMBL" id="JARTFS010000005">
    <property type="protein sequence ID" value="MED4401247.1"/>
    <property type="molecule type" value="Genomic_DNA"/>
</dbReference>
<feature type="transmembrane region" description="Helical" evidence="6">
    <location>
        <begin position="31"/>
        <end position="53"/>
    </location>
</feature>